<evidence type="ECO:0000259" key="2">
    <source>
        <dbReference type="PROSITE" id="PS51747"/>
    </source>
</evidence>
<protein>
    <recommendedName>
        <fullName evidence="2">CMP/dCMP-type deaminase domain-containing protein</fullName>
    </recommendedName>
</protein>
<dbReference type="CDD" id="cd01283">
    <property type="entry name" value="cytidine_deaminase"/>
    <property type="match status" value="1"/>
</dbReference>
<dbReference type="GO" id="GO:0005829">
    <property type="term" value="C:cytosol"/>
    <property type="evidence" value="ECO:0007669"/>
    <property type="project" value="TreeGrafter"/>
</dbReference>
<dbReference type="InterPro" id="IPR002125">
    <property type="entry name" value="CMP_dCMP_dom"/>
</dbReference>
<comment type="similarity">
    <text evidence="1">Belongs to the cytidine and deoxycytidylate deaminase family.</text>
</comment>
<organism evidence="3">
    <name type="scientific">bioreactor metagenome</name>
    <dbReference type="NCBI Taxonomy" id="1076179"/>
    <lineage>
        <taxon>unclassified sequences</taxon>
        <taxon>metagenomes</taxon>
        <taxon>ecological metagenomes</taxon>
    </lineage>
</organism>
<evidence type="ECO:0000256" key="1">
    <source>
        <dbReference type="ARBA" id="ARBA00006576"/>
    </source>
</evidence>
<dbReference type="GO" id="GO:0055086">
    <property type="term" value="P:nucleobase-containing small molecule metabolic process"/>
    <property type="evidence" value="ECO:0007669"/>
    <property type="project" value="UniProtKB-ARBA"/>
</dbReference>
<proteinExistence type="inferred from homology"/>
<dbReference type="NCBIfam" id="NF004064">
    <property type="entry name" value="PRK05578.1"/>
    <property type="match status" value="1"/>
</dbReference>
<dbReference type="Pfam" id="PF00383">
    <property type="entry name" value="dCMP_cyt_deam_1"/>
    <property type="match status" value="1"/>
</dbReference>
<dbReference type="PANTHER" id="PTHR11644:SF2">
    <property type="entry name" value="CYTIDINE DEAMINASE"/>
    <property type="match status" value="1"/>
</dbReference>
<feature type="domain" description="CMP/dCMP-type deaminase" evidence="2">
    <location>
        <begin position="18"/>
        <end position="144"/>
    </location>
</feature>
<dbReference type="PROSITE" id="PS51747">
    <property type="entry name" value="CYT_DCMP_DEAMINASES_2"/>
    <property type="match status" value="1"/>
</dbReference>
<dbReference type="GO" id="GO:0072527">
    <property type="term" value="P:pyrimidine-containing compound metabolic process"/>
    <property type="evidence" value="ECO:0007669"/>
    <property type="project" value="UniProtKB-ARBA"/>
</dbReference>
<dbReference type="InterPro" id="IPR050202">
    <property type="entry name" value="Cyt/Deoxycyt_deaminase"/>
</dbReference>
<accession>A0A644YC82</accession>
<dbReference type="GO" id="GO:0008270">
    <property type="term" value="F:zinc ion binding"/>
    <property type="evidence" value="ECO:0007669"/>
    <property type="project" value="TreeGrafter"/>
</dbReference>
<dbReference type="EMBL" id="VSSQ01004651">
    <property type="protein sequence ID" value="MPM26110.1"/>
    <property type="molecule type" value="Genomic_DNA"/>
</dbReference>
<sequence>MTTLCLDPYRVPWPEDYPPAEDLLRAAEEAQAFAYAPYSRFSVGAALLVEGRPGYITGCNVENASYGLSLCAERIAAGNLAASGGGRPLAVAIAGAEGEPCLPCGACRQFLAEFNPSMLVVLREGAGTAVLSLAALFPAPFLLERELRS</sequence>
<dbReference type="GO" id="GO:0004126">
    <property type="term" value="F:cytidine deaminase activity"/>
    <property type="evidence" value="ECO:0007669"/>
    <property type="project" value="TreeGrafter"/>
</dbReference>
<dbReference type="Gene3D" id="3.40.140.10">
    <property type="entry name" value="Cytidine Deaminase, domain 2"/>
    <property type="match status" value="1"/>
</dbReference>
<reference evidence="3" key="1">
    <citation type="submission" date="2019-08" db="EMBL/GenBank/DDBJ databases">
        <authorList>
            <person name="Kucharzyk K."/>
            <person name="Murdoch R.W."/>
            <person name="Higgins S."/>
            <person name="Loffler F."/>
        </authorList>
    </citation>
    <scope>NUCLEOTIDE SEQUENCE</scope>
</reference>
<evidence type="ECO:0000313" key="3">
    <source>
        <dbReference type="EMBL" id="MPM26110.1"/>
    </source>
</evidence>
<dbReference type="SUPFAM" id="SSF53927">
    <property type="entry name" value="Cytidine deaminase-like"/>
    <property type="match status" value="1"/>
</dbReference>
<dbReference type="InterPro" id="IPR016193">
    <property type="entry name" value="Cytidine_deaminase-like"/>
</dbReference>
<dbReference type="PANTHER" id="PTHR11644">
    <property type="entry name" value="CYTIDINE DEAMINASE"/>
    <property type="match status" value="1"/>
</dbReference>
<gene>
    <name evidence="3" type="ORF">SDC9_72611</name>
</gene>
<dbReference type="AlphaFoldDB" id="A0A644YC82"/>
<comment type="caution">
    <text evidence="3">The sequence shown here is derived from an EMBL/GenBank/DDBJ whole genome shotgun (WGS) entry which is preliminary data.</text>
</comment>
<name>A0A644YC82_9ZZZZ</name>